<sequence>PQGTGKILPGKILPALSSFFLKESPNNNITSILKALFCWNQLHDKLHSVNGKYSWKTSSPLYKKCIVNEVKIKSITTIQQEILKTIMEVFRNPEIIFISLDVFCSLD</sequence>
<accession>T1GTU9</accession>
<dbReference type="EMBL" id="CAQQ02028178">
    <property type="status" value="NOT_ANNOTATED_CDS"/>
    <property type="molecule type" value="Genomic_DNA"/>
</dbReference>
<name>T1GTU9_MEGSC</name>
<keyword evidence="2" id="KW-1185">Reference proteome</keyword>
<evidence type="ECO:0000313" key="1">
    <source>
        <dbReference type="EnsemblMetazoa" id="MESCA007143-PA"/>
    </source>
</evidence>
<proteinExistence type="predicted"/>
<protein>
    <submittedName>
        <fullName evidence="1">Uncharacterized protein</fullName>
    </submittedName>
</protein>
<reference evidence="2" key="1">
    <citation type="submission" date="2013-02" db="EMBL/GenBank/DDBJ databases">
        <authorList>
            <person name="Hughes D."/>
        </authorList>
    </citation>
    <scope>NUCLEOTIDE SEQUENCE</scope>
    <source>
        <strain>Durham</strain>
        <strain evidence="2">NC isolate 2 -- Noor lab</strain>
    </source>
</reference>
<dbReference type="EnsemblMetazoa" id="MESCA007143-RA">
    <property type="protein sequence ID" value="MESCA007143-PA"/>
    <property type="gene ID" value="MESCA007143"/>
</dbReference>
<evidence type="ECO:0000313" key="2">
    <source>
        <dbReference type="Proteomes" id="UP000015102"/>
    </source>
</evidence>
<dbReference type="HOGENOM" id="CLU_2216487_0_0_1"/>
<dbReference type="AlphaFoldDB" id="T1GTU9"/>
<organism evidence="1 2">
    <name type="scientific">Megaselia scalaris</name>
    <name type="common">Humpbacked fly</name>
    <name type="synonym">Phora scalaris</name>
    <dbReference type="NCBI Taxonomy" id="36166"/>
    <lineage>
        <taxon>Eukaryota</taxon>
        <taxon>Metazoa</taxon>
        <taxon>Ecdysozoa</taxon>
        <taxon>Arthropoda</taxon>
        <taxon>Hexapoda</taxon>
        <taxon>Insecta</taxon>
        <taxon>Pterygota</taxon>
        <taxon>Neoptera</taxon>
        <taxon>Endopterygota</taxon>
        <taxon>Diptera</taxon>
        <taxon>Brachycera</taxon>
        <taxon>Muscomorpha</taxon>
        <taxon>Platypezoidea</taxon>
        <taxon>Phoridae</taxon>
        <taxon>Megaseliini</taxon>
        <taxon>Megaselia</taxon>
    </lineage>
</organism>
<dbReference type="Proteomes" id="UP000015102">
    <property type="component" value="Unassembled WGS sequence"/>
</dbReference>
<reference evidence="1" key="2">
    <citation type="submission" date="2015-06" db="UniProtKB">
        <authorList>
            <consortium name="EnsemblMetazoa"/>
        </authorList>
    </citation>
    <scope>IDENTIFICATION</scope>
</reference>